<accession>A0ABN1KD04</accession>
<organism evidence="1 2">
    <name type="scientific">Ideonella azotifigens</name>
    <dbReference type="NCBI Taxonomy" id="513160"/>
    <lineage>
        <taxon>Bacteria</taxon>
        <taxon>Pseudomonadati</taxon>
        <taxon>Pseudomonadota</taxon>
        <taxon>Betaproteobacteria</taxon>
        <taxon>Burkholderiales</taxon>
        <taxon>Sphaerotilaceae</taxon>
        <taxon>Ideonella</taxon>
    </lineage>
</organism>
<dbReference type="EMBL" id="BAAAEW010000033">
    <property type="protein sequence ID" value="GAA0762714.1"/>
    <property type="molecule type" value="Genomic_DNA"/>
</dbReference>
<reference evidence="1 2" key="1">
    <citation type="journal article" date="2019" name="Int. J. Syst. Evol. Microbiol.">
        <title>The Global Catalogue of Microorganisms (GCM) 10K type strain sequencing project: providing services to taxonomists for standard genome sequencing and annotation.</title>
        <authorList>
            <consortium name="The Broad Institute Genomics Platform"/>
            <consortium name="The Broad Institute Genome Sequencing Center for Infectious Disease"/>
            <person name="Wu L."/>
            <person name="Ma J."/>
        </authorList>
    </citation>
    <scope>NUCLEOTIDE SEQUENCE [LARGE SCALE GENOMIC DNA]</scope>
    <source>
        <strain evidence="1 2">JCM 15503</strain>
    </source>
</reference>
<gene>
    <name evidence="1" type="ORF">GCM10009107_47480</name>
</gene>
<proteinExistence type="predicted"/>
<protein>
    <submittedName>
        <fullName evidence="1">Uncharacterized protein</fullName>
    </submittedName>
</protein>
<sequence length="138" mass="15636">MSVSVASQSDLEFTRAFEGGEIPASEFNHLAHLRMAYVYLCRGDLNYAEQKMREALLAFLDANEIPREKFHETLTRAWIMAVSHFMSRRDASAFSEFIAHSQALLDTKVMLTHYSAAALFSERARTAFVEPDLEAIPC</sequence>
<dbReference type="RefSeq" id="WP_211361408.1">
    <property type="nucleotide sequence ID" value="NZ_BAAAEW010000033.1"/>
</dbReference>
<comment type="caution">
    <text evidence="1">The sequence shown here is derived from an EMBL/GenBank/DDBJ whole genome shotgun (WGS) entry which is preliminary data.</text>
</comment>
<evidence type="ECO:0000313" key="2">
    <source>
        <dbReference type="Proteomes" id="UP001500279"/>
    </source>
</evidence>
<evidence type="ECO:0000313" key="1">
    <source>
        <dbReference type="EMBL" id="GAA0762714.1"/>
    </source>
</evidence>
<dbReference type="Proteomes" id="UP001500279">
    <property type="component" value="Unassembled WGS sequence"/>
</dbReference>
<name>A0ABN1KD04_9BURK</name>
<keyword evidence="2" id="KW-1185">Reference proteome</keyword>